<evidence type="ECO:0000259" key="1">
    <source>
        <dbReference type="Pfam" id="PF00004"/>
    </source>
</evidence>
<protein>
    <submittedName>
        <fullName evidence="2">ATP-binding protein</fullName>
    </submittedName>
</protein>
<dbReference type="CDD" id="cd00009">
    <property type="entry name" value="AAA"/>
    <property type="match status" value="1"/>
</dbReference>
<sequence>MTDQMFVQRGRNIFNASDRGDEIPRIPTGTYSVQFNPMAGGFYLQRCEDMLLPEKVYGSTLPRADMILHTFSTRKNKTTGALLTGLKGSGKTLLSKAVCAKALTMDVPVLILQQAFGGPAFEDWLNTIDQPVVIFIDEFEKKYDDEEKQNQLLSILDGVGRGSKLWLATSNSADVSQ</sequence>
<keyword evidence="3" id="KW-1185">Reference proteome</keyword>
<name>A0ABT2HAC7_9MICO</name>
<evidence type="ECO:0000313" key="3">
    <source>
        <dbReference type="Proteomes" id="UP001165586"/>
    </source>
</evidence>
<dbReference type="Gene3D" id="3.40.50.300">
    <property type="entry name" value="P-loop containing nucleotide triphosphate hydrolases"/>
    <property type="match status" value="1"/>
</dbReference>
<organism evidence="2 3">
    <name type="scientific">Herbiconiux daphne</name>
    <dbReference type="NCBI Taxonomy" id="2970914"/>
    <lineage>
        <taxon>Bacteria</taxon>
        <taxon>Bacillati</taxon>
        <taxon>Actinomycetota</taxon>
        <taxon>Actinomycetes</taxon>
        <taxon>Micrococcales</taxon>
        <taxon>Microbacteriaceae</taxon>
        <taxon>Herbiconiux</taxon>
    </lineage>
</organism>
<dbReference type="InterPro" id="IPR027417">
    <property type="entry name" value="P-loop_NTPase"/>
</dbReference>
<dbReference type="InterPro" id="IPR003959">
    <property type="entry name" value="ATPase_AAA_core"/>
</dbReference>
<dbReference type="GO" id="GO:0005524">
    <property type="term" value="F:ATP binding"/>
    <property type="evidence" value="ECO:0007669"/>
    <property type="project" value="UniProtKB-KW"/>
</dbReference>
<keyword evidence="2" id="KW-0067">ATP-binding</keyword>
<dbReference type="Pfam" id="PF00004">
    <property type="entry name" value="AAA"/>
    <property type="match status" value="1"/>
</dbReference>
<accession>A0ABT2HAC7</accession>
<dbReference type="EMBL" id="JANLCJ010000208">
    <property type="protein sequence ID" value="MCS5736827.1"/>
    <property type="molecule type" value="Genomic_DNA"/>
</dbReference>
<gene>
    <name evidence="2" type="ORF">N1032_24150</name>
</gene>
<feature type="domain" description="ATPase AAA-type core" evidence="1">
    <location>
        <begin position="82"/>
        <end position="174"/>
    </location>
</feature>
<dbReference type="SUPFAM" id="SSF52540">
    <property type="entry name" value="P-loop containing nucleoside triphosphate hydrolases"/>
    <property type="match status" value="1"/>
</dbReference>
<evidence type="ECO:0000313" key="2">
    <source>
        <dbReference type="EMBL" id="MCS5736827.1"/>
    </source>
</evidence>
<keyword evidence="2" id="KW-0547">Nucleotide-binding</keyword>
<comment type="caution">
    <text evidence="2">The sequence shown here is derived from an EMBL/GenBank/DDBJ whole genome shotgun (WGS) entry which is preliminary data.</text>
</comment>
<dbReference type="RefSeq" id="WP_259543009.1">
    <property type="nucleotide sequence ID" value="NZ_JANLCJ010000208.1"/>
</dbReference>
<dbReference type="Proteomes" id="UP001165586">
    <property type="component" value="Unassembled WGS sequence"/>
</dbReference>
<reference evidence="2" key="1">
    <citation type="submission" date="2022-08" db="EMBL/GenBank/DDBJ databases">
        <authorList>
            <person name="Deng Y."/>
            <person name="Han X.-F."/>
            <person name="Zhang Y.-Q."/>
        </authorList>
    </citation>
    <scope>NUCLEOTIDE SEQUENCE</scope>
    <source>
        <strain evidence="2">CPCC 203386</strain>
    </source>
</reference>
<proteinExistence type="predicted"/>
<feature type="non-terminal residue" evidence="2">
    <location>
        <position position="177"/>
    </location>
</feature>